<organism evidence="5">
    <name type="scientific">Rheinheimera sp. BAL341</name>
    <dbReference type="NCBI Taxonomy" id="1708203"/>
    <lineage>
        <taxon>Bacteria</taxon>
        <taxon>Pseudomonadati</taxon>
        <taxon>Pseudomonadota</taxon>
        <taxon>Gammaproteobacteria</taxon>
        <taxon>Chromatiales</taxon>
        <taxon>Chromatiaceae</taxon>
        <taxon>Rheinheimera</taxon>
    </lineage>
</organism>
<dbReference type="PANTHER" id="PTHR43364:SF1">
    <property type="entry name" value="OXIDOREDUCTASE YDHF"/>
    <property type="match status" value="1"/>
</dbReference>
<keyword evidence="1" id="KW-0521">NADP</keyword>
<evidence type="ECO:0000256" key="3">
    <source>
        <dbReference type="ARBA" id="ARBA00038157"/>
    </source>
</evidence>
<evidence type="ECO:0000259" key="4">
    <source>
        <dbReference type="Pfam" id="PF00248"/>
    </source>
</evidence>
<dbReference type="CDD" id="cd19092">
    <property type="entry name" value="AKR_BsYcsN_EcYdhF-like"/>
    <property type="match status" value="1"/>
</dbReference>
<evidence type="ECO:0000256" key="2">
    <source>
        <dbReference type="ARBA" id="ARBA00023002"/>
    </source>
</evidence>
<dbReference type="GO" id="GO:0016491">
    <property type="term" value="F:oxidoreductase activity"/>
    <property type="evidence" value="ECO:0007669"/>
    <property type="project" value="UniProtKB-KW"/>
</dbReference>
<dbReference type="EMBL" id="CAAJGR010000073">
    <property type="protein sequence ID" value="VHO02708.1"/>
    <property type="molecule type" value="Genomic_DNA"/>
</dbReference>
<reference evidence="5" key="1">
    <citation type="submission" date="2019-04" db="EMBL/GenBank/DDBJ databases">
        <authorList>
            <person name="Brambilla D."/>
        </authorList>
    </citation>
    <scope>NUCLEOTIDE SEQUENCE</scope>
    <source>
        <strain evidence="5">BAL1</strain>
    </source>
</reference>
<dbReference type="Gene3D" id="3.20.20.100">
    <property type="entry name" value="NADP-dependent oxidoreductase domain"/>
    <property type="match status" value="1"/>
</dbReference>
<dbReference type="PANTHER" id="PTHR43364">
    <property type="entry name" value="NADH-SPECIFIC METHYLGLYOXAL REDUCTASE-RELATED"/>
    <property type="match status" value="1"/>
</dbReference>
<dbReference type="InterPro" id="IPR050523">
    <property type="entry name" value="AKR_Detox_Biosynth"/>
</dbReference>
<proteinExistence type="inferred from homology"/>
<evidence type="ECO:0000256" key="1">
    <source>
        <dbReference type="ARBA" id="ARBA00022857"/>
    </source>
</evidence>
<comment type="similarity">
    <text evidence="3">Belongs to the aldo/keto reductase family. Aldo/keto reductase 2 subfamily.</text>
</comment>
<dbReference type="Pfam" id="PF00248">
    <property type="entry name" value="Aldo_ket_red"/>
    <property type="match status" value="1"/>
</dbReference>
<dbReference type="InterPro" id="IPR023210">
    <property type="entry name" value="NADP_OxRdtase_dom"/>
</dbReference>
<accession>A0A486XJL0</accession>
<protein>
    <submittedName>
        <fullName evidence="5">Oxidoreductase, aldo/keto reductase family</fullName>
    </submittedName>
</protein>
<gene>
    <name evidence="5" type="ORF">BAL341_953</name>
</gene>
<evidence type="ECO:0000313" key="5">
    <source>
        <dbReference type="EMBL" id="VHO02708.1"/>
    </source>
</evidence>
<sequence length="325" mass="35730">MPAPIYPLSHHVTNNSALLFGCMNLGGGWNHNPISKADIQQAHDVIDTALDAGICVFDHADIYTFGKAEQVFGRVLQQRPELRTQITLQSKCGIRFADANTVKRYDFSAAWILQSVDNILARLQTEQLDILLLHRPDPLMQAEEIAEVFARLQQGGKVKHFGVSNMQQHQMALLQDALNTPLVANQLELSLSHLAWLDEGTTAGCSGEPGVNFSGGTIEYCQRNKVQLQAWGSLSQGLFSGADISGQPQAVQATAALVTQLAAEYQVSREAIVLGWLMRHPARIQPVIGTTNLQRIKACAEATKVQLSREHWYALYLSARGRALP</sequence>
<dbReference type="GO" id="GO:0005829">
    <property type="term" value="C:cytosol"/>
    <property type="evidence" value="ECO:0007669"/>
    <property type="project" value="TreeGrafter"/>
</dbReference>
<dbReference type="AlphaFoldDB" id="A0A486XJL0"/>
<name>A0A486XJL0_9GAMM</name>
<keyword evidence="2" id="KW-0560">Oxidoreductase</keyword>
<dbReference type="FunFam" id="3.20.20.100:FF:000008">
    <property type="entry name" value="Aldo/keto reductase family oxidoreductase"/>
    <property type="match status" value="1"/>
</dbReference>
<dbReference type="SUPFAM" id="SSF51430">
    <property type="entry name" value="NAD(P)-linked oxidoreductase"/>
    <property type="match status" value="1"/>
</dbReference>
<dbReference type="InterPro" id="IPR036812">
    <property type="entry name" value="NAD(P)_OxRdtase_dom_sf"/>
</dbReference>
<feature type="domain" description="NADP-dependent oxidoreductase" evidence="4">
    <location>
        <begin position="18"/>
        <end position="312"/>
    </location>
</feature>